<dbReference type="eggNOG" id="COG1073">
    <property type="taxonomic scope" value="Bacteria"/>
</dbReference>
<dbReference type="Proteomes" id="UP000007947">
    <property type="component" value="Chromosome"/>
</dbReference>
<dbReference type="ESTHER" id="micpn-f5xt50">
    <property type="family name" value="Bacterial_Est97"/>
</dbReference>
<accession>F5XT50</accession>
<dbReference type="Gene3D" id="3.40.50.1820">
    <property type="entry name" value="alpha/beta hydrolase"/>
    <property type="match status" value="1"/>
</dbReference>
<sequence>MDLTFTTETSSDGVVDRSFAIGEIPGVFWSPEHAAPGAPLLLMGHGGGLHKRSPGLVALARQAVVRDGFHAAAIDAPGHGDRPRSQQDQLWVDAMLLARAQNEPLSPIIAPFNTSLAERAVPEWRITIDALQSLPEIGAEAPIGYSGMTIASAIGIPLAAAEPRIRAAIFGGVFVYEAVLEAARRVTIPIEFLLPWDDPELDRESGLVLFDVFASEEKTLHAFPGSHFHMPTDRIDTRFFLRQLGVPELAGVAPECA</sequence>
<keyword evidence="2" id="KW-1185">Reference proteome</keyword>
<organism evidence="1 2">
    <name type="scientific">Microlunatus phosphovorus (strain ATCC 700054 / DSM 10555 / JCM 9379 / NBRC 101784 / NCIMB 13414 / VKM Ac-1990 / NM-1)</name>
    <dbReference type="NCBI Taxonomy" id="1032480"/>
    <lineage>
        <taxon>Bacteria</taxon>
        <taxon>Bacillati</taxon>
        <taxon>Actinomycetota</taxon>
        <taxon>Actinomycetes</taxon>
        <taxon>Propionibacteriales</taxon>
        <taxon>Propionibacteriaceae</taxon>
        <taxon>Microlunatus</taxon>
    </lineage>
</organism>
<dbReference type="AlphaFoldDB" id="F5XT50"/>
<dbReference type="KEGG" id="mph:MLP_19080"/>
<proteinExistence type="predicted"/>
<reference evidence="1 2" key="1">
    <citation type="submission" date="2011-05" db="EMBL/GenBank/DDBJ databases">
        <title>Whole genome sequence of Microlunatus phosphovorus NM-1.</title>
        <authorList>
            <person name="Hosoyama A."/>
            <person name="Sasaki K."/>
            <person name="Harada T."/>
            <person name="Igarashi R."/>
            <person name="Kawakoshi A."/>
            <person name="Sasagawa M."/>
            <person name="Fukada J."/>
            <person name="Nakamura S."/>
            <person name="Katano Y."/>
            <person name="Hanada S."/>
            <person name="Kamagata Y."/>
            <person name="Nakamura N."/>
            <person name="Yamazaki S."/>
            <person name="Fujita N."/>
        </authorList>
    </citation>
    <scope>NUCLEOTIDE SEQUENCE [LARGE SCALE GENOMIC DNA]</scope>
    <source>
        <strain evidence="2">ATCC 700054 / DSM 10555 / JCM 9379 / NBRC 101784 / NCIMB 13414 / VKM Ac-1990 / NM-1</strain>
    </source>
</reference>
<dbReference type="EMBL" id="AP012204">
    <property type="protein sequence ID" value="BAK34922.1"/>
    <property type="molecule type" value="Genomic_DNA"/>
</dbReference>
<dbReference type="SUPFAM" id="SSF53474">
    <property type="entry name" value="alpha/beta-Hydrolases"/>
    <property type="match status" value="1"/>
</dbReference>
<dbReference type="STRING" id="1032480.MLP_19080"/>
<gene>
    <name evidence="1" type="ordered locus">MLP_19080</name>
</gene>
<evidence type="ECO:0008006" key="3">
    <source>
        <dbReference type="Google" id="ProtNLM"/>
    </source>
</evidence>
<dbReference type="HOGENOM" id="CLU_097569_0_0_11"/>
<evidence type="ECO:0000313" key="2">
    <source>
        <dbReference type="Proteomes" id="UP000007947"/>
    </source>
</evidence>
<protein>
    <recommendedName>
        <fullName evidence="3">Alpha/beta hydrolase</fullName>
    </recommendedName>
</protein>
<dbReference type="RefSeq" id="WP_013862796.1">
    <property type="nucleotide sequence ID" value="NC_015635.1"/>
</dbReference>
<name>F5XT50_MICPN</name>
<evidence type="ECO:0000313" key="1">
    <source>
        <dbReference type="EMBL" id="BAK34922.1"/>
    </source>
</evidence>
<dbReference type="InterPro" id="IPR029058">
    <property type="entry name" value="AB_hydrolase_fold"/>
</dbReference>